<keyword evidence="2" id="KW-1185">Reference proteome</keyword>
<dbReference type="EMBL" id="CADCXU010011975">
    <property type="protein sequence ID" value="CAB0002209.1"/>
    <property type="molecule type" value="Genomic_DNA"/>
</dbReference>
<evidence type="ECO:0000313" key="2">
    <source>
        <dbReference type="Proteomes" id="UP000479000"/>
    </source>
</evidence>
<sequence>MDTVDLNETECHFNWKLRHYPCYKECAALEEKFRMKLSPRDPDPNSYDPKWALRLSLAYELFHLGRKNDALEQGELAISELAGMDYLSSCEHILYSVLAIMRKDMGIDIQPMVERITPLRRMNDLEKAGVFGNQAVILRIYGPQEAVKGIKVLRSAIRLDPNQREWKISLLSLSRNRNHWKNRNRKLGSRNTLESMAEELQLIDNLMSIYPIGSDVLYYDARAFADLAASENVQEKADGHRERVTCDCRRIVDLGTTSPPVIAFCSEWFCSLPSSDDRELGCRMLLEGFERLPKNKHFIKAGRQLLRLNLPQSRKEDLRSFL</sequence>
<protein>
    <submittedName>
        <fullName evidence="1">Uncharacterized protein</fullName>
    </submittedName>
</protein>
<dbReference type="InterPro" id="IPR011990">
    <property type="entry name" value="TPR-like_helical_dom_sf"/>
</dbReference>
<organism evidence="1 2">
    <name type="scientific">Nesidiocoris tenuis</name>
    <dbReference type="NCBI Taxonomy" id="355587"/>
    <lineage>
        <taxon>Eukaryota</taxon>
        <taxon>Metazoa</taxon>
        <taxon>Ecdysozoa</taxon>
        <taxon>Arthropoda</taxon>
        <taxon>Hexapoda</taxon>
        <taxon>Insecta</taxon>
        <taxon>Pterygota</taxon>
        <taxon>Neoptera</taxon>
        <taxon>Paraneoptera</taxon>
        <taxon>Hemiptera</taxon>
        <taxon>Heteroptera</taxon>
        <taxon>Panheteroptera</taxon>
        <taxon>Cimicomorpha</taxon>
        <taxon>Miridae</taxon>
        <taxon>Dicyphina</taxon>
        <taxon>Nesidiocoris</taxon>
    </lineage>
</organism>
<proteinExistence type="predicted"/>
<evidence type="ECO:0000313" key="1">
    <source>
        <dbReference type="EMBL" id="CAB0002209.1"/>
    </source>
</evidence>
<name>A0A6H5GKV6_9HEMI</name>
<accession>A0A6H5GKV6</accession>
<reference evidence="1 2" key="1">
    <citation type="submission" date="2020-02" db="EMBL/GenBank/DDBJ databases">
        <authorList>
            <person name="Ferguson B K."/>
        </authorList>
    </citation>
    <scope>NUCLEOTIDE SEQUENCE [LARGE SCALE GENOMIC DNA]</scope>
</reference>
<dbReference type="Proteomes" id="UP000479000">
    <property type="component" value="Unassembled WGS sequence"/>
</dbReference>
<gene>
    <name evidence="1" type="ORF">NTEN_LOCUS7996</name>
</gene>
<dbReference type="Gene3D" id="1.25.40.10">
    <property type="entry name" value="Tetratricopeptide repeat domain"/>
    <property type="match status" value="1"/>
</dbReference>
<dbReference type="AlphaFoldDB" id="A0A6H5GKV6"/>